<evidence type="ECO:0000256" key="7">
    <source>
        <dbReference type="ARBA" id="ARBA00022741"/>
    </source>
</evidence>
<organism evidence="11 12">
    <name type="scientific">Formosa undariae</name>
    <dbReference type="NCBI Taxonomy" id="1325436"/>
    <lineage>
        <taxon>Bacteria</taxon>
        <taxon>Pseudomonadati</taxon>
        <taxon>Bacteroidota</taxon>
        <taxon>Flavobacteriia</taxon>
        <taxon>Flavobacteriales</taxon>
        <taxon>Flavobacteriaceae</taxon>
        <taxon>Formosa</taxon>
    </lineage>
</organism>
<dbReference type="Gene3D" id="3.40.50.300">
    <property type="entry name" value="P-loop containing nucleotide triphosphate hydrolases"/>
    <property type="match status" value="1"/>
</dbReference>
<sequence length="136" mass="15747">MKEYHINELEDVAKSILEKATSKTILFYGEMGTGKTTLIKALVKLLGCEDDVSSPTFSIVNEYSITDGLVYHFDFYRLNDEEEAYNFGIEDYLDSGAWIFIEWPEKVKNILENEPCNRLKIDRIDSETRTLTFNIN</sequence>
<evidence type="ECO:0000256" key="6">
    <source>
        <dbReference type="ARBA" id="ARBA00022723"/>
    </source>
</evidence>
<keyword evidence="9" id="KW-0460">Magnesium</keyword>
<name>A0ABV5F3K7_9FLAO</name>
<dbReference type="EMBL" id="JBHMEZ010000012">
    <property type="protein sequence ID" value="MFB9053723.1"/>
    <property type="molecule type" value="Genomic_DNA"/>
</dbReference>
<evidence type="ECO:0000313" key="12">
    <source>
        <dbReference type="Proteomes" id="UP001589605"/>
    </source>
</evidence>
<evidence type="ECO:0000256" key="8">
    <source>
        <dbReference type="ARBA" id="ARBA00022840"/>
    </source>
</evidence>
<evidence type="ECO:0000313" key="11">
    <source>
        <dbReference type="EMBL" id="MFB9053723.1"/>
    </source>
</evidence>
<dbReference type="Proteomes" id="UP001589605">
    <property type="component" value="Unassembled WGS sequence"/>
</dbReference>
<reference evidence="11 12" key="1">
    <citation type="submission" date="2024-09" db="EMBL/GenBank/DDBJ databases">
        <authorList>
            <person name="Sun Q."/>
            <person name="Mori K."/>
        </authorList>
    </citation>
    <scope>NUCLEOTIDE SEQUENCE [LARGE SCALE GENOMIC DNA]</scope>
    <source>
        <strain evidence="11 12">CECT 8286</strain>
    </source>
</reference>
<dbReference type="SUPFAM" id="SSF52540">
    <property type="entry name" value="P-loop containing nucleoside triphosphate hydrolases"/>
    <property type="match status" value="1"/>
</dbReference>
<dbReference type="InterPro" id="IPR027417">
    <property type="entry name" value="P-loop_NTPase"/>
</dbReference>
<protein>
    <recommendedName>
        <fullName evidence="3">tRNA threonylcarbamoyladenosine biosynthesis protein TsaE</fullName>
    </recommendedName>
    <alternativeName>
        <fullName evidence="10">t(6)A37 threonylcarbamoyladenosine biosynthesis protein TsaE</fullName>
    </alternativeName>
</protein>
<proteinExistence type="inferred from homology"/>
<evidence type="ECO:0000256" key="10">
    <source>
        <dbReference type="ARBA" id="ARBA00032441"/>
    </source>
</evidence>
<gene>
    <name evidence="11" type="primary">tsaE</name>
    <name evidence="11" type="ORF">ACFFVB_11610</name>
</gene>
<evidence type="ECO:0000256" key="9">
    <source>
        <dbReference type="ARBA" id="ARBA00022842"/>
    </source>
</evidence>
<dbReference type="Pfam" id="PF02367">
    <property type="entry name" value="TsaE"/>
    <property type="match status" value="1"/>
</dbReference>
<accession>A0ABV5F3K7</accession>
<comment type="similarity">
    <text evidence="2">Belongs to the TsaE family.</text>
</comment>
<evidence type="ECO:0000256" key="4">
    <source>
        <dbReference type="ARBA" id="ARBA00022490"/>
    </source>
</evidence>
<evidence type="ECO:0000256" key="3">
    <source>
        <dbReference type="ARBA" id="ARBA00019010"/>
    </source>
</evidence>
<comment type="caution">
    <text evidence="11">The sequence shown here is derived from an EMBL/GenBank/DDBJ whole genome shotgun (WGS) entry which is preliminary data.</text>
</comment>
<comment type="subcellular location">
    <subcellularLocation>
        <location evidence="1">Cytoplasm</location>
    </subcellularLocation>
</comment>
<keyword evidence="5" id="KW-0819">tRNA processing</keyword>
<keyword evidence="6" id="KW-0479">Metal-binding</keyword>
<dbReference type="PANTHER" id="PTHR33540">
    <property type="entry name" value="TRNA THREONYLCARBAMOYLADENOSINE BIOSYNTHESIS PROTEIN TSAE"/>
    <property type="match status" value="1"/>
</dbReference>
<keyword evidence="7" id="KW-0547">Nucleotide-binding</keyword>
<evidence type="ECO:0000256" key="5">
    <source>
        <dbReference type="ARBA" id="ARBA00022694"/>
    </source>
</evidence>
<keyword evidence="12" id="KW-1185">Reference proteome</keyword>
<keyword evidence="4" id="KW-0963">Cytoplasm</keyword>
<evidence type="ECO:0000256" key="1">
    <source>
        <dbReference type="ARBA" id="ARBA00004496"/>
    </source>
</evidence>
<keyword evidence="8" id="KW-0067">ATP-binding</keyword>
<evidence type="ECO:0000256" key="2">
    <source>
        <dbReference type="ARBA" id="ARBA00007599"/>
    </source>
</evidence>
<dbReference type="NCBIfam" id="TIGR00150">
    <property type="entry name" value="T6A_YjeE"/>
    <property type="match status" value="1"/>
</dbReference>
<dbReference type="RefSeq" id="WP_382382978.1">
    <property type="nucleotide sequence ID" value="NZ_JBHMEZ010000012.1"/>
</dbReference>
<dbReference type="InterPro" id="IPR003442">
    <property type="entry name" value="T6A_TsaE"/>
</dbReference>
<dbReference type="PANTHER" id="PTHR33540:SF2">
    <property type="entry name" value="TRNA THREONYLCARBAMOYLADENOSINE BIOSYNTHESIS PROTEIN TSAE"/>
    <property type="match status" value="1"/>
</dbReference>